<dbReference type="Pfam" id="PF00583">
    <property type="entry name" value="Acetyltransf_1"/>
    <property type="match status" value="1"/>
</dbReference>
<dbReference type="PIRSF" id="PIRSF028520">
    <property type="entry name" value="UCP028520"/>
    <property type="match status" value="1"/>
</dbReference>
<dbReference type="InterPro" id="IPR016181">
    <property type="entry name" value="Acyl_CoA_acyltransferase"/>
</dbReference>
<dbReference type="OrthoDB" id="6182349at2"/>
<dbReference type="SUPFAM" id="SSF55729">
    <property type="entry name" value="Acyl-CoA N-acyltransferases (Nat)"/>
    <property type="match status" value="1"/>
</dbReference>
<protein>
    <submittedName>
        <fullName evidence="4">GNAT family N-acetyltransferase</fullName>
    </submittedName>
</protein>
<comment type="caution">
    <text evidence="4">The sequence shown here is derived from an EMBL/GenBank/DDBJ whole genome shotgun (WGS) entry which is preliminary data.</text>
</comment>
<dbReference type="InterPro" id="IPR050832">
    <property type="entry name" value="Bact_Acetyltransf"/>
</dbReference>
<evidence type="ECO:0000313" key="5">
    <source>
        <dbReference type="Proteomes" id="UP000244893"/>
    </source>
</evidence>
<accession>A0A2V1HRF1</accession>
<dbReference type="PANTHER" id="PTHR43877:SF2">
    <property type="entry name" value="AMINOALKYLPHOSPHONATE N-ACETYLTRANSFERASE-RELATED"/>
    <property type="match status" value="1"/>
</dbReference>
<gene>
    <name evidence="4" type="ORF">DDQ50_07740</name>
</gene>
<dbReference type="PROSITE" id="PS51186">
    <property type="entry name" value="GNAT"/>
    <property type="match status" value="1"/>
</dbReference>
<evidence type="ECO:0000256" key="2">
    <source>
        <dbReference type="ARBA" id="ARBA00023315"/>
    </source>
</evidence>
<dbReference type="PANTHER" id="PTHR43877">
    <property type="entry name" value="AMINOALKYLPHOSPHONATE N-ACETYLTRANSFERASE-RELATED-RELATED"/>
    <property type="match status" value="1"/>
</dbReference>
<reference evidence="4 5" key="1">
    <citation type="submission" date="2018-05" db="EMBL/GenBank/DDBJ databases">
        <title>Amnibacterium sp. M8JJ-5, whole genome shotgun sequence.</title>
        <authorList>
            <person name="Tuo L."/>
        </authorList>
    </citation>
    <scope>NUCLEOTIDE SEQUENCE [LARGE SCALE GENOMIC DNA]</scope>
    <source>
        <strain evidence="4 5">M8JJ-5</strain>
    </source>
</reference>
<keyword evidence="1 4" id="KW-0808">Transferase</keyword>
<organism evidence="4 5">
    <name type="scientific">Amnibacterium flavum</name>
    <dbReference type="NCBI Taxonomy" id="2173173"/>
    <lineage>
        <taxon>Bacteria</taxon>
        <taxon>Bacillati</taxon>
        <taxon>Actinomycetota</taxon>
        <taxon>Actinomycetes</taxon>
        <taxon>Micrococcales</taxon>
        <taxon>Microbacteriaceae</taxon>
        <taxon>Amnibacterium</taxon>
    </lineage>
</organism>
<dbReference type="InterPro" id="IPR000182">
    <property type="entry name" value="GNAT_dom"/>
</dbReference>
<dbReference type="CDD" id="cd04301">
    <property type="entry name" value="NAT_SF"/>
    <property type="match status" value="1"/>
</dbReference>
<dbReference type="RefSeq" id="WP_116756203.1">
    <property type="nucleotide sequence ID" value="NZ_JBHUEX010000001.1"/>
</dbReference>
<keyword evidence="5" id="KW-1185">Reference proteome</keyword>
<evidence type="ECO:0000313" key="4">
    <source>
        <dbReference type="EMBL" id="PVZ93689.1"/>
    </source>
</evidence>
<sequence length="175" mass="18484">MTSTLRPLRESDLPEVTALNNSAYPAVPLATESEIAGLVDIASLALVAEEDGAVRGFLVAVDPGAHYDSENYVYFSARAAELTRPFLYIDRIVIGEGARGSGLGRRLYDAVFDRAAGDGRAEVTCEVNIEPPNPQSLAFHARMGFERVGEQPTKGGEVVVALLAAPVAGREGPAA</sequence>
<dbReference type="EMBL" id="QEOP01000002">
    <property type="protein sequence ID" value="PVZ93689.1"/>
    <property type="molecule type" value="Genomic_DNA"/>
</dbReference>
<name>A0A2V1HRF1_9MICO</name>
<proteinExistence type="predicted"/>
<dbReference type="InterPro" id="IPR016890">
    <property type="entry name" value="UCP028520"/>
</dbReference>
<dbReference type="AlphaFoldDB" id="A0A2V1HRF1"/>
<dbReference type="Proteomes" id="UP000244893">
    <property type="component" value="Unassembled WGS sequence"/>
</dbReference>
<keyword evidence="2" id="KW-0012">Acyltransferase</keyword>
<evidence type="ECO:0000256" key="1">
    <source>
        <dbReference type="ARBA" id="ARBA00022679"/>
    </source>
</evidence>
<dbReference type="GO" id="GO:0016747">
    <property type="term" value="F:acyltransferase activity, transferring groups other than amino-acyl groups"/>
    <property type="evidence" value="ECO:0007669"/>
    <property type="project" value="InterPro"/>
</dbReference>
<evidence type="ECO:0000259" key="3">
    <source>
        <dbReference type="PROSITE" id="PS51186"/>
    </source>
</evidence>
<feature type="domain" description="N-acetyltransferase" evidence="3">
    <location>
        <begin position="3"/>
        <end position="166"/>
    </location>
</feature>
<dbReference type="Gene3D" id="3.40.630.30">
    <property type="match status" value="1"/>
</dbReference>